<keyword evidence="3" id="KW-0067">ATP-binding</keyword>
<gene>
    <name evidence="3" type="ORF">EKG35_08060</name>
</gene>
<dbReference type="Proteomes" id="UP000276349">
    <property type="component" value="Unassembled WGS sequence"/>
</dbReference>
<keyword evidence="3" id="KW-0547">Nucleotide-binding</keyword>
<feature type="domain" description="ORC1/DEAH AAA+ ATPase" evidence="2">
    <location>
        <begin position="134"/>
        <end position="282"/>
    </location>
</feature>
<sequence>MVQEIFLPNGMEAIQASYTEYPLDEFNQNPFIQALPPLADKSTIIKKLAMNPSFDEQERQMESVYRLQMISRLYQFFQPLPIHLEIWDMINNLLIQGYLARNPFDPAYKRYLHETGKQIINRIFDINSRQNFRTTAGCGTLIGLSGMGKTTSVGRVLSNIPQVVIHNEYRGQHFNQIQLVWIKLDAPSTSSLKALCLQFFMRVDELLGTNNYKKYVSRNASVDMMLPLIGQLAQNIGLGLLIIDETQNIKGRGADQIMNFFVNLINSGVNLAIIGTPGAYGLFGDELRIARRLTGNSEIIFNNMDYDNEFKFLLESIWRYQWIKKPAKLTEEFSKVIYDETQGISDLIVKIFVYSQQKAISTGKEELTVELMRNVANEKFKLMREMLNAIRSGNPYKIAKYEDIRRIESATIQSANEHPRKPLKAKNNEKSQNNDTKVVPTMPEVKKAKRNTEYAEGDLRLLLKNGVKQGKTPYEVLLEHSSIDDMVQWNVGVCISQVKIEPFIN</sequence>
<dbReference type="Pfam" id="PF13401">
    <property type="entry name" value="AAA_22"/>
    <property type="match status" value="1"/>
</dbReference>
<evidence type="ECO:0000256" key="1">
    <source>
        <dbReference type="SAM" id="MobiDB-lite"/>
    </source>
</evidence>
<dbReference type="EMBL" id="RXNR01000017">
    <property type="protein sequence ID" value="RTQ93702.1"/>
    <property type="molecule type" value="Genomic_DNA"/>
</dbReference>
<evidence type="ECO:0000313" key="4">
    <source>
        <dbReference type="Proteomes" id="UP000276349"/>
    </source>
</evidence>
<comment type="caution">
    <text evidence="3">The sequence shown here is derived from an EMBL/GenBank/DDBJ whole genome shotgun (WGS) entry which is preliminary data.</text>
</comment>
<evidence type="ECO:0000313" key="3">
    <source>
        <dbReference type="EMBL" id="RTQ93702.1"/>
    </source>
</evidence>
<dbReference type="GO" id="GO:0005524">
    <property type="term" value="F:ATP binding"/>
    <property type="evidence" value="ECO:0007669"/>
    <property type="project" value="UniProtKB-KW"/>
</dbReference>
<keyword evidence="4" id="KW-1185">Reference proteome</keyword>
<organism evidence="3 4">
    <name type="scientific">Lysinibacillus telephonicus</name>
    <dbReference type="NCBI Taxonomy" id="1714840"/>
    <lineage>
        <taxon>Bacteria</taxon>
        <taxon>Bacillati</taxon>
        <taxon>Bacillota</taxon>
        <taxon>Bacilli</taxon>
        <taxon>Bacillales</taxon>
        <taxon>Bacillaceae</taxon>
        <taxon>Lysinibacillus</taxon>
    </lineage>
</organism>
<name>A0A431UT40_9BACI</name>
<protein>
    <submittedName>
        <fullName evidence="3">ATP-binding protein</fullName>
    </submittedName>
</protein>
<feature type="region of interest" description="Disordered" evidence="1">
    <location>
        <begin position="412"/>
        <end position="437"/>
    </location>
</feature>
<dbReference type="Gene3D" id="3.40.50.300">
    <property type="entry name" value="P-loop containing nucleotide triphosphate hydrolases"/>
    <property type="match status" value="1"/>
</dbReference>
<dbReference type="InterPro" id="IPR049945">
    <property type="entry name" value="AAA_22"/>
</dbReference>
<dbReference type="SUPFAM" id="SSF52540">
    <property type="entry name" value="P-loop containing nucleoside triphosphate hydrolases"/>
    <property type="match status" value="1"/>
</dbReference>
<reference evidence="3 4" key="1">
    <citation type="submission" date="2018-12" db="EMBL/GenBank/DDBJ databases">
        <authorList>
            <person name="Yu L."/>
        </authorList>
    </citation>
    <scope>NUCLEOTIDE SEQUENCE [LARGE SCALE GENOMIC DNA]</scope>
    <source>
        <strain evidence="3 4">S5H2222</strain>
    </source>
</reference>
<dbReference type="GO" id="GO:0016887">
    <property type="term" value="F:ATP hydrolysis activity"/>
    <property type="evidence" value="ECO:0007669"/>
    <property type="project" value="InterPro"/>
</dbReference>
<evidence type="ECO:0000259" key="2">
    <source>
        <dbReference type="Pfam" id="PF13401"/>
    </source>
</evidence>
<dbReference type="OrthoDB" id="5593847at2"/>
<accession>A0A431UT40</accession>
<dbReference type="AlphaFoldDB" id="A0A431UT40"/>
<proteinExistence type="predicted"/>
<dbReference type="InterPro" id="IPR027417">
    <property type="entry name" value="P-loop_NTPase"/>
</dbReference>